<sequence length="718" mass="83280">MIENEKKIFSIDFHVHTPESKCYNRNGKEENDAYKELLVKIREANLDAVCITDHNSINGYRKLNDMIRDMNIKLEIYNKLDISILSEDMKKEIEELNMFKNIFDRVKFFPGVEFTTQDQIHMIIIFDEKLNVASIEEFIYRGGYEQANQGKDENGVLSKWTVIDLMNEVSSTFKEKAIVIAAHVDRKKGVWESLDKSIYRANILKSQNLMGITYNTHSTKEVIRNVFNNKEYKREAASPIAFFQCSDFHNNEGDRIGTPRAYFKINSLEFNDLRSAFFNPDEYISSPAPMQTMSIIKQLIENEENILINSFKDKIDEICKSVCALSNGEYGNILIGVDKYKNPVGVEVNKADLESLKASVIELVNPKPNIEFETYNLGKYELISLRVNGGEESLYWYNDECYFVENRVSKRAHPSDILRHVQDKMANKYNDILTVNKNKLKKISDLLLVYNDGVEVIQYINNFEKYTTSIRNIIELELIKRPEKLYVNRLTMFEETGNVILLAGLQPRIKDAVYRFTPELHSFYVNDIEDMQIKKFSGEKIIISHSGAVNYDNSDDKYIFAPKIGLVLRVKEIYSDSISAKFISAFLKSKALFYYVYLLKGTFNIFKPDVFKSLKIPTNIPKETTLKIDNLVDKIIEIENEFVQNMNKRCRACKDKDGKCSTNGNEYDDCESHIDNHNKKIYDIMQLIDLEIYSLLSIDEETQLRIEQVLGTAFSDMF</sequence>
<feature type="domain" description="Schlafen AlbA-2" evidence="1">
    <location>
        <begin position="313"/>
        <end position="407"/>
    </location>
</feature>
<accession>A0A1B8RNG0</accession>
<proteinExistence type="predicted"/>
<dbReference type="InterPro" id="IPR007421">
    <property type="entry name" value="Schlafen_AlbA_2_dom"/>
</dbReference>
<evidence type="ECO:0000259" key="1">
    <source>
        <dbReference type="Pfam" id="PF04326"/>
    </source>
</evidence>
<dbReference type="Gene3D" id="3.30.950.30">
    <property type="entry name" value="Schlafen, AAA domain"/>
    <property type="match status" value="1"/>
</dbReference>
<dbReference type="InterPro" id="IPR038461">
    <property type="entry name" value="Schlafen_AlbA_2_dom_sf"/>
</dbReference>
<dbReference type="Gene3D" id="3.20.20.140">
    <property type="entry name" value="Metal-dependent hydrolases"/>
    <property type="match status" value="1"/>
</dbReference>
<dbReference type="Pfam" id="PF04326">
    <property type="entry name" value="SLFN_AlbA_2"/>
    <property type="match status" value="1"/>
</dbReference>
<evidence type="ECO:0000313" key="3">
    <source>
        <dbReference type="Proteomes" id="UP000092714"/>
    </source>
</evidence>
<protein>
    <recommendedName>
        <fullName evidence="1">Schlafen AlbA-2 domain-containing protein</fullName>
    </recommendedName>
</protein>
<keyword evidence="3" id="KW-1185">Reference proteome</keyword>
<name>A0A1B8RNG0_9CLOT</name>
<dbReference type="AlphaFoldDB" id="A0A1B8RNG0"/>
<dbReference type="PANTHER" id="PTHR30595:SF6">
    <property type="entry name" value="SCHLAFEN ALBA-2 DOMAIN-CONTAINING PROTEIN"/>
    <property type="match status" value="1"/>
</dbReference>
<dbReference type="InterPro" id="IPR016195">
    <property type="entry name" value="Pol/histidinol_Pase-like"/>
</dbReference>
<dbReference type="OrthoDB" id="9791620at2"/>
<dbReference type="PANTHER" id="PTHR30595">
    <property type="entry name" value="GLPR-RELATED TRANSCRIPTIONAL REPRESSOR"/>
    <property type="match status" value="1"/>
</dbReference>
<dbReference type="SUPFAM" id="SSF89550">
    <property type="entry name" value="PHP domain-like"/>
    <property type="match status" value="1"/>
</dbReference>
<dbReference type="RefSeq" id="WP_065254592.1">
    <property type="nucleotide sequence ID" value="NZ_MAPZ01000020.1"/>
</dbReference>
<reference evidence="2 3" key="1">
    <citation type="submission" date="2016-06" db="EMBL/GenBank/DDBJ databases">
        <authorList>
            <person name="Kjaerup R.B."/>
            <person name="Dalgaard T.S."/>
            <person name="Juul-Madsen H.R."/>
        </authorList>
    </citation>
    <scope>NUCLEOTIDE SEQUENCE [LARGE SCALE GENOMIC DNA]</scope>
    <source>
        <strain evidence="2 3">373-A1</strain>
    </source>
</reference>
<organism evidence="2 3">
    <name type="scientific">Clostridium paraputrificum</name>
    <dbReference type="NCBI Taxonomy" id="29363"/>
    <lineage>
        <taxon>Bacteria</taxon>
        <taxon>Bacillati</taxon>
        <taxon>Bacillota</taxon>
        <taxon>Clostridia</taxon>
        <taxon>Eubacteriales</taxon>
        <taxon>Clostridiaceae</taxon>
        <taxon>Clostridium</taxon>
    </lineage>
</organism>
<dbReference type="EMBL" id="MAPZ01000020">
    <property type="protein sequence ID" value="OBY10375.1"/>
    <property type="molecule type" value="Genomic_DNA"/>
</dbReference>
<evidence type="ECO:0000313" key="2">
    <source>
        <dbReference type="EMBL" id="OBY10375.1"/>
    </source>
</evidence>
<comment type="caution">
    <text evidence="2">The sequence shown here is derived from an EMBL/GenBank/DDBJ whole genome shotgun (WGS) entry which is preliminary data.</text>
</comment>
<gene>
    <name evidence="2" type="ORF">CP373A1_10770</name>
</gene>
<dbReference type="Proteomes" id="UP000092714">
    <property type="component" value="Unassembled WGS sequence"/>
</dbReference>